<dbReference type="AlphaFoldDB" id="A0A127Q719"/>
<protein>
    <submittedName>
        <fullName evidence="4">Phage integrase family protein</fullName>
    </submittedName>
</protein>
<dbReference type="Pfam" id="PF12167">
    <property type="entry name" value="Arm-DNA-bind_2"/>
    <property type="match status" value="1"/>
</dbReference>
<dbReference type="InterPro" id="IPR011010">
    <property type="entry name" value="DNA_brk_join_enz"/>
</dbReference>
<gene>
    <name evidence="4" type="ORF">CPter91_3503</name>
</gene>
<name>A0A127Q719_9BURK</name>
<organism evidence="4 5">
    <name type="scientific">Collimonas pratensis</name>
    <dbReference type="NCBI Taxonomy" id="279113"/>
    <lineage>
        <taxon>Bacteria</taxon>
        <taxon>Pseudomonadati</taxon>
        <taxon>Pseudomonadota</taxon>
        <taxon>Betaproteobacteria</taxon>
        <taxon>Burkholderiales</taxon>
        <taxon>Oxalobacteraceae</taxon>
        <taxon>Collimonas</taxon>
    </lineage>
</organism>
<accession>A0A127Q719</accession>
<dbReference type="Proteomes" id="UP000074561">
    <property type="component" value="Chromosome"/>
</dbReference>
<dbReference type="SUPFAM" id="SSF56349">
    <property type="entry name" value="DNA breaking-rejoining enzymes"/>
    <property type="match status" value="1"/>
</dbReference>
<dbReference type="RefSeq" id="WP_061941986.1">
    <property type="nucleotide sequence ID" value="NZ_CP013234.1"/>
</dbReference>
<evidence type="ECO:0000313" key="5">
    <source>
        <dbReference type="Proteomes" id="UP000074561"/>
    </source>
</evidence>
<proteinExistence type="predicted"/>
<keyword evidence="1" id="KW-0229">DNA integration</keyword>
<evidence type="ECO:0000313" key="4">
    <source>
        <dbReference type="EMBL" id="AMP05827.1"/>
    </source>
</evidence>
<dbReference type="EMBL" id="CP013234">
    <property type="protein sequence ID" value="AMP05827.1"/>
    <property type="molecule type" value="Genomic_DNA"/>
</dbReference>
<dbReference type="GO" id="GO:0015074">
    <property type="term" value="P:DNA integration"/>
    <property type="evidence" value="ECO:0007669"/>
    <property type="project" value="UniProtKB-KW"/>
</dbReference>
<dbReference type="InterPro" id="IPR013762">
    <property type="entry name" value="Integrase-like_cat_sf"/>
</dbReference>
<feature type="domain" description="Tyr recombinase" evidence="3">
    <location>
        <begin position="177"/>
        <end position="368"/>
    </location>
</feature>
<dbReference type="CDD" id="cd01189">
    <property type="entry name" value="INT_ICEBs1_C_like"/>
    <property type="match status" value="1"/>
</dbReference>
<dbReference type="PROSITE" id="PS51898">
    <property type="entry name" value="TYR_RECOMBINASE"/>
    <property type="match status" value="1"/>
</dbReference>
<dbReference type="GO" id="GO:0003677">
    <property type="term" value="F:DNA binding"/>
    <property type="evidence" value="ECO:0007669"/>
    <property type="project" value="InterPro"/>
</dbReference>
<dbReference type="KEGG" id="cpra:CPter91_3503"/>
<evidence type="ECO:0000259" key="3">
    <source>
        <dbReference type="PROSITE" id="PS51898"/>
    </source>
</evidence>
<sequence length="377" mass="43396">MGRARGIEIRKKSIRILFMWRGKQRKETLDLEPTPTNVRYAERLAAEIKVKISVGAFDYRTYFPNSANAAETPSEVPTFGSACALWLETKGRLAAATQSQYKNALEFWKLKFGAETRIDLITHGKIAAAVGSHPWPSAKLCNNYLIPLRGTFVLAGRDMRELINPLEGINNSKHQKTPPDPLTIAEMERILSDMIERFHLQVAHYFTFAFLTGMRPEEIIALRWDDIDWNNRTIRVARAKTFKGRFKDLKTSEVRDIDLVDRAINALQAQKRFTYMKAAEIFENPVTDRPWHDERSQRDHYWKPSLKKLGIRARRAYQTRHTYATTALMAGVNPAYIARQLGHANAKMLFTVYAKWIDAADRGREKAKMEAVLRFHS</sequence>
<dbReference type="InterPro" id="IPR050090">
    <property type="entry name" value="Tyrosine_recombinase_XerCD"/>
</dbReference>
<dbReference type="Pfam" id="PF00589">
    <property type="entry name" value="Phage_integrase"/>
    <property type="match status" value="1"/>
</dbReference>
<dbReference type="Gene3D" id="1.10.443.10">
    <property type="entry name" value="Intergrase catalytic core"/>
    <property type="match status" value="1"/>
</dbReference>
<reference evidence="4 5" key="1">
    <citation type="submission" date="2015-11" db="EMBL/GenBank/DDBJ databases">
        <title>Exploring the genomic traits of fungus-feeding bacterial genus Collimonas.</title>
        <authorList>
            <person name="Song C."/>
            <person name="Schmidt R."/>
            <person name="de Jager V."/>
            <person name="Krzyzanowska D."/>
            <person name="Jongedijk E."/>
            <person name="Cankar K."/>
            <person name="Beekwilder J."/>
            <person name="van Veen A."/>
            <person name="de Boer W."/>
            <person name="van Veen J.A."/>
            <person name="Garbeva P."/>
        </authorList>
    </citation>
    <scope>NUCLEOTIDE SEQUENCE [LARGE SCALE GENOMIC DNA]</scope>
    <source>
        <strain evidence="4 5">Ter91</strain>
    </source>
</reference>
<dbReference type="PATRIC" id="fig|279113.9.peg.3473"/>
<dbReference type="PANTHER" id="PTHR30349:SF36">
    <property type="entry name" value="PROPHAGE INTEGRASE INTR-RELATED"/>
    <property type="match status" value="1"/>
</dbReference>
<dbReference type="PANTHER" id="PTHR30349">
    <property type="entry name" value="PHAGE INTEGRASE-RELATED"/>
    <property type="match status" value="1"/>
</dbReference>
<dbReference type="GO" id="GO:0006310">
    <property type="term" value="P:DNA recombination"/>
    <property type="evidence" value="ECO:0007669"/>
    <property type="project" value="UniProtKB-KW"/>
</dbReference>
<evidence type="ECO:0000256" key="2">
    <source>
        <dbReference type="ARBA" id="ARBA00023172"/>
    </source>
</evidence>
<dbReference type="InterPro" id="IPR022000">
    <property type="entry name" value="Min27-like_integrase_DNA_bind"/>
</dbReference>
<keyword evidence="2" id="KW-0233">DNA recombination</keyword>
<evidence type="ECO:0000256" key="1">
    <source>
        <dbReference type="ARBA" id="ARBA00022908"/>
    </source>
</evidence>
<dbReference type="OrthoDB" id="5391994at2"/>
<dbReference type="InterPro" id="IPR002104">
    <property type="entry name" value="Integrase_catalytic"/>
</dbReference>